<evidence type="ECO:0008006" key="2">
    <source>
        <dbReference type="Google" id="ProtNLM"/>
    </source>
</evidence>
<dbReference type="EMBL" id="UOYO01000047">
    <property type="protein sequence ID" value="VAY88144.1"/>
    <property type="molecule type" value="Genomic_DNA"/>
</dbReference>
<dbReference type="Gene3D" id="2.30.30.110">
    <property type="match status" value="1"/>
</dbReference>
<dbReference type="GO" id="GO:0003677">
    <property type="term" value="F:DNA binding"/>
    <property type="evidence" value="ECO:0007669"/>
    <property type="project" value="InterPro"/>
</dbReference>
<gene>
    <name evidence="1" type="ORF">MNB_ARC-1_1324</name>
</gene>
<dbReference type="InterPro" id="IPR011067">
    <property type="entry name" value="Plasmid_toxin/cell-grow_inhib"/>
</dbReference>
<evidence type="ECO:0000313" key="1">
    <source>
        <dbReference type="EMBL" id="VAY88144.1"/>
    </source>
</evidence>
<dbReference type="Pfam" id="PF02452">
    <property type="entry name" value="PemK_toxin"/>
    <property type="match status" value="1"/>
</dbReference>
<name>A0A3B1DU27_9ZZZZ</name>
<organism evidence="1">
    <name type="scientific">hydrothermal vent metagenome</name>
    <dbReference type="NCBI Taxonomy" id="652676"/>
    <lineage>
        <taxon>unclassified sequences</taxon>
        <taxon>metagenomes</taxon>
        <taxon>ecological metagenomes</taxon>
    </lineage>
</organism>
<protein>
    <recommendedName>
        <fullName evidence="2">Toxin-antitoxin protein</fullName>
    </recommendedName>
</protein>
<dbReference type="InterPro" id="IPR003477">
    <property type="entry name" value="PemK-like"/>
</dbReference>
<dbReference type="SUPFAM" id="SSF50118">
    <property type="entry name" value="Cell growth inhibitor/plasmid maintenance toxic component"/>
    <property type="match status" value="1"/>
</dbReference>
<dbReference type="AlphaFoldDB" id="A0A3B1DU27"/>
<reference evidence="1" key="1">
    <citation type="submission" date="2018-10" db="EMBL/GenBank/DDBJ databases">
        <authorList>
            <person name="Aoki K."/>
        </authorList>
    </citation>
    <scope>NUCLEOTIDE SEQUENCE</scope>
</reference>
<proteinExistence type="predicted"/>
<accession>A0A3B1DU27</accession>
<sequence length="160" mass="18893">MKEFDEWNEIKKDISKTPQKFFIKQREIYWIYLGENIGFEQNGKGDEFLRPVLVYKKFSANLFYGIPLTTNVKNSKFYFHFKVKNRDNCAILSQMRLFDTKRIHDNLGKISVDDFAKLKDKLGILLDFTPTKKVGFLNESGNLEDNYNKNSLKSKELKDD</sequence>